<accession>A0ABP5BGL7</accession>
<dbReference type="Proteomes" id="UP001501116">
    <property type="component" value="Unassembled WGS sequence"/>
</dbReference>
<comment type="caution">
    <text evidence="2">The sequence shown here is derived from an EMBL/GenBank/DDBJ whole genome shotgun (WGS) entry which is preliminary data.</text>
</comment>
<proteinExistence type="predicted"/>
<evidence type="ECO:0000256" key="1">
    <source>
        <dbReference type="SAM" id="MobiDB-lite"/>
    </source>
</evidence>
<evidence type="ECO:0000313" key="3">
    <source>
        <dbReference type="Proteomes" id="UP001501116"/>
    </source>
</evidence>
<organism evidence="2 3">
    <name type="scientific">Amycolatopsis minnesotensis</name>
    <dbReference type="NCBI Taxonomy" id="337894"/>
    <lineage>
        <taxon>Bacteria</taxon>
        <taxon>Bacillati</taxon>
        <taxon>Actinomycetota</taxon>
        <taxon>Actinomycetes</taxon>
        <taxon>Pseudonocardiales</taxon>
        <taxon>Pseudonocardiaceae</taxon>
        <taxon>Amycolatopsis</taxon>
    </lineage>
</organism>
<protein>
    <submittedName>
        <fullName evidence="2">Uncharacterized protein</fullName>
    </submittedName>
</protein>
<name>A0ABP5BGL7_9PSEU</name>
<keyword evidence="3" id="KW-1185">Reference proteome</keyword>
<evidence type="ECO:0000313" key="2">
    <source>
        <dbReference type="EMBL" id="GAA1941928.1"/>
    </source>
</evidence>
<reference evidence="3" key="1">
    <citation type="journal article" date="2019" name="Int. J. Syst. Evol. Microbiol.">
        <title>The Global Catalogue of Microorganisms (GCM) 10K type strain sequencing project: providing services to taxonomists for standard genome sequencing and annotation.</title>
        <authorList>
            <consortium name="The Broad Institute Genomics Platform"/>
            <consortium name="The Broad Institute Genome Sequencing Center for Infectious Disease"/>
            <person name="Wu L."/>
            <person name="Ma J."/>
        </authorList>
    </citation>
    <scope>NUCLEOTIDE SEQUENCE [LARGE SCALE GENOMIC DNA]</scope>
    <source>
        <strain evidence="3">JCM 14545</strain>
    </source>
</reference>
<feature type="region of interest" description="Disordered" evidence="1">
    <location>
        <begin position="76"/>
        <end position="96"/>
    </location>
</feature>
<gene>
    <name evidence="2" type="ORF">GCM10009754_06660</name>
</gene>
<dbReference type="EMBL" id="BAAANN010000002">
    <property type="protein sequence ID" value="GAA1941928.1"/>
    <property type="molecule type" value="Genomic_DNA"/>
</dbReference>
<sequence>MPGHQSGKAVATARPARDSDEFAVAARFLDRPGKRLTDGMRNHPAPSCQRARRERDREIHELVQADEDLHLWHTTEVTGHPRPGLTDLAKDGVRPP</sequence>
<feature type="region of interest" description="Disordered" evidence="1">
    <location>
        <begin position="34"/>
        <end position="53"/>
    </location>
</feature>